<proteinExistence type="predicted"/>
<dbReference type="AlphaFoldDB" id="R8BVD8"/>
<dbReference type="Proteomes" id="UP000014074">
    <property type="component" value="Unassembled WGS sequence"/>
</dbReference>
<accession>R8BVD8</accession>
<dbReference type="EMBL" id="KB932835">
    <property type="protein sequence ID" value="EOO03285.1"/>
    <property type="molecule type" value="Genomic_DNA"/>
</dbReference>
<dbReference type="KEGG" id="tmn:UCRPA7_1203"/>
<dbReference type="RefSeq" id="XP_007911980.1">
    <property type="nucleotide sequence ID" value="XM_007913789.1"/>
</dbReference>
<reference evidence="2" key="1">
    <citation type="journal article" date="2013" name="Genome Announc.">
        <title>Draft genome sequence of the ascomycete Phaeoacremonium aleophilum strain UCR-PA7, a causal agent of the esca disease complex in grapevines.</title>
        <authorList>
            <person name="Blanco-Ulate B."/>
            <person name="Rolshausen P."/>
            <person name="Cantu D."/>
        </authorList>
    </citation>
    <scope>NUCLEOTIDE SEQUENCE [LARGE SCALE GENOMIC DNA]</scope>
    <source>
        <strain evidence="2">UCR-PA7</strain>
    </source>
</reference>
<name>R8BVD8_PHAM7</name>
<dbReference type="Pfam" id="PF10462">
    <property type="entry name" value="Peptidase_M66"/>
    <property type="match status" value="1"/>
</dbReference>
<evidence type="ECO:0000313" key="2">
    <source>
        <dbReference type="Proteomes" id="UP000014074"/>
    </source>
</evidence>
<dbReference type="GeneID" id="19321331"/>
<keyword evidence="2" id="KW-1185">Reference proteome</keyword>
<dbReference type="HOGENOM" id="CLU_363166_0_0_1"/>
<dbReference type="SUPFAM" id="SSF55486">
    <property type="entry name" value="Metalloproteases ('zincins'), catalytic domain"/>
    <property type="match status" value="1"/>
</dbReference>
<gene>
    <name evidence="1" type="ORF">UCRPA7_1203</name>
</gene>
<protein>
    <submittedName>
        <fullName evidence="1">Putative peptidase m66 protein</fullName>
    </submittedName>
</protein>
<organism evidence="1 2">
    <name type="scientific">Phaeoacremonium minimum (strain UCR-PA7)</name>
    <name type="common">Esca disease fungus</name>
    <name type="synonym">Togninia minima</name>
    <dbReference type="NCBI Taxonomy" id="1286976"/>
    <lineage>
        <taxon>Eukaryota</taxon>
        <taxon>Fungi</taxon>
        <taxon>Dikarya</taxon>
        <taxon>Ascomycota</taxon>
        <taxon>Pezizomycotina</taxon>
        <taxon>Sordariomycetes</taxon>
        <taxon>Sordariomycetidae</taxon>
        <taxon>Togniniales</taxon>
        <taxon>Togniniaceae</taxon>
        <taxon>Phaeoacremonium</taxon>
    </lineage>
</organism>
<sequence length="739" mass="79046">MSGSDLKDLVGVLERLREAIDLTSPLFTRRSTGIEITQSVQYYHSASHLTDTNDRASDNAVTPVAYKPAVVRAYVRPGFGLPSDAPVGGTLKVERKSGIIGPWREVRTLSPWRAPTVTPLDDTYADERGTFLNSLNFRIDAADFAGNMRLTLQLDTGETRTTNVTAYLVQALRVRVILVSYQGPSTANPAPGTTPPTLNLAAPTLADAQATASTAFRMMPVQQTGSFAVAGTLTWQLPLDDAVGGAGGCSANWNSLLASLDKIRQADGNRADVVYYGLLPVGIPVGGVVGCGSGGLGTAASGNARTFVHEIGHGYGFAHTPSGNVGTPDPNYPVYEPYPSASIGEYGCDIQDGTVYSPAVFRDYMSYAANRWMSLYQHARLIDHPRLAPYYIRERNPLDDIPILIDPKPWWWPDPPGPDPPPWEQEDFGRYKLNPVISVRGAIDELGGVSVDSVARVNATQIQHGPEISWNALLVGAAGDVASRARLTRIISHGGGCGCGCSGSGSGSKTGKDDPDRLPLEFVAMLPNTELGTNLQILDRGGKEAWTRSAPDELVCFAKVEAKLVNETVVRLDWDLDAGEATDIWAQYSSDEGKTWHGLTVGLCGGSAEVDASGVPAGLALLRLLAHDGFSTATSDPVNIKVPERAPYPAILYPVEDEVVAANTEFEVLGSAVDQGGIPIDDERLEWLLDGQPLKLRGRAVKVLAKEGSHKLTLRAIAKHNSETTVAFSARDIRRSVGG</sequence>
<evidence type="ECO:0000313" key="1">
    <source>
        <dbReference type="EMBL" id="EOO03285.1"/>
    </source>
</evidence>
<dbReference type="OrthoDB" id="10430377at2759"/>